<accession>A0ABT9I5H3</accession>
<reference evidence="1 2" key="1">
    <citation type="submission" date="2022-11" db="EMBL/GenBank/DDBJ databases">
        <title>Viruses from the air-sea interface of a natural surface slick.</title>
        <authorList>
            <person name="Rahlff J."/>
            <person name="Holmfeldt K."/>
        </authorList>
    </citation>
    <scope>NUCLEOTIDE SEQUENCE [LARGE SCALE GENOMIC DNA]</scope>
    <source>
        <strain evidence="1 2">SMS4</strain>
    </source>
</reference>
<organism evidence="1 2">
    <name type="scientific">Rheinheimera baltica</name>
    <dbReference type="NCBI Taxonomy" id="67576"/>
    <lineage>
        <taxon>Bacteria</taxon>
        <taxon>Pseudomonadati</taxon>
        <taxon>Pseudomonadota</taxon>
        <taxon>Gammaproteobacteria</taxon>
        <taxon>Chromatiales</taxon>
        <taxon>Chromatiaceae</taxon>
        <taxon>Rheinheimera</taxon>
    </lineage>
</organism>
<name>A0ABT9I5H3_9GAMM</name>
<sequence>MYLSILSILLISSLPEPKGPATDWQCADIQSVWQQATAIELSQDEQISAEGILVDGRLNKFEMLFERCAKPRFLPELIPTLSNEQLHLVMLTMQKILFYNKRAAPEQFYLELLKMVPNNNSNKQRYIMALLEHHLLKANLSELVALEKEFSVYIEKPDISNASNSQHTNLIRLHRDGNLEFISKDITKGSAIVFIGSPLCAFSRSMASWLSTQKNLPEIIWLTKPVYKRDAALLSDYRNSTGIAYDIVYNSALWPQIRYWGTPTAYFMLNGEVIHQIVGWPDNGREAEFKLGLRKIGARPAETP</sequence>
<evidence type="ECO:0000313" key="1">
    <source>
        <dbReference type="EMBL" id="MDP5138653.1"/>
    </source>
</evidence>
<evidence type="ECO:0000313" key="2">
    <source>
        <dbReference type="Proteomes" id="UP001231109"/>
    </source>
</evidence>
<gene>
    <name evidence="1" type="ORF">ORJ04_22145</name>
</gene>
<dbReference type="EMBL" id="JAPJDZ010000234">
    <property type="protein sequence ID" value="MDP5138653.1"/>
    <property type="molecule type" value="Genomic_DNA"/>
</dbReference>
<keyword evidence="2" id="KW-1185">Reference proteome</keyword>
<evidence type="ECO:0008006" key="3">
    <source>
        <dbReference type="Google" id="ProtNLM"/>
    </source>
</evidence>
<protein>
    <recommendedName>
        <fullName evidence="3">Thioredoxin domain-containing protein</fullName>
    </recommendedName>
</protein>
<dbReference type="RefSeq" id="WP_305977762.1">
    <property type="nucleotide sequence ID" value="NZ_JAPJDY010000001.1"/>
</dbReference>
<proteinExistence type="predicted"/>
<comment type="caution">
    <text evidence="1">The sequence shown here is derived from an EMBL/GenBank/DDBJ whole genome shotgun (WGS) entry which is preliminary data.</text>
</comment>
<dbReference type="Proteomes" id="UP001231109">
    <property type="component" value="Unassembled WGS sequence"/>
</dbReference>